<accession>A0ABT0RPI7</accession>
<sequence>MAVPVKGRVQDRTPPTRRKPQPPQDTPEGCDAMAAADMARAAAHMEGWGRTRFEHSAVMWSRRARLLEVADAETD</sequence>
<evidence type="ECO:0000256" key="1">
    <source>
        <dbReference type="SAM" id="MobiDB-lite"/>
    </source>
</evidence>
<evidence type="ECO:0000313" key="2">
    <source>
        <dbReference type="EMBL" id="MCL6684566.1"/>
    </source>
</evidence>
<dbReference type="Proteomes" id="UP001165363">
    <property type="component" value="Unassembled WGS sequence"/>
</dbReference>
<reference evidence="2" key="1">
    <citation type="submission" date="2022-05" db="EMBL/GenBank/DDBJ databases">
        <authorList>
            <person name="Jo J.-H."/>
            <person name="Im W.-T."/>
        </authorList>
    </citation>
    <scope>NUCLEOTIDE SEQUENCE</scope>
    <source>
        <strain evidence="2">SE158</strain>
    </source>
</reference>
<gene>
    <name evidence="2" type="ORF">LZ536_11740</name>
</gene>
<name>A0ABT0RPI7_9SPHN</name>
<dbReference type="EMBL" id="JAMGBD010000002">
    <property type="protein sequence ID" value="MCL6684566.1"/>
    <property type="molecule type" value="Genomic_DNA"/>
</dbReference>
<comment type="caution">
    <text evidence="2">The sequence shown here is derived from an EMBL/GenBank/DDBJ whole genome shotgun (WGS) entry which is preliminary data.</text>
</comment>
<feature type="region of interest" description="Disordered" evidence="1">
    <location>
        <begin position="1"/>
        <end position="30"/>
    </location>
</feature>
<dbReference type="RefSeq" id="WP_249848972.1">
    <property type="nucleotide sequence ID" value="NZ_JAMGBD010000002.1"/>
</dbReference>
<evidence type="ECO:0000313" key="3">
    <source>
        <dbReference type="Proteomes" id="UP001165363"/>
    </source>
</evidence>
<keyword evidence="3" id="KW-1185">Reference proteome</keyword>
<organism evidence="2 3">
    <name type="scientific">Sphingomonas alba</name>
    <dbReference type="NCBI Taxonomy" id="2908208"/>
    <lineage>
        <taxon>Bacteria</taxon>
        <taxon>Pseudomonadati</taxon>
        <taxon>Pseudomonadota</taxon>
        <taxon>Alphaproteobacteria</taxon>
        <taxon>Sphingomonadales</taxon>
        <taxon>Sphingomonadaceae</taxon>
        <taxon>Sphingomonas</taxon>
    </lineage>
</organism>
<protein>
    <submittedName>
        <fullName evidence="2">Uncharacterized protein</fullName>
    </submittedName>
</protein>
<proteinExistence type="predicted"/>